<dbReference type="Gene3D" id="1.10.8.540">
    <property type="entry name" value="FHIPEP family, domain 3"/>
    <property type="match status" value="1"/>
</dbReference>
<dbReference type="PANTHER" id="PTHR30161:SF1">
    <property type="entry name" value="FLAGELLAR BIOSYNTHESIS PROTEIN FLHA-RELATED"/>
    <property type="match status" value="1"/>
</dbReference>
<name>A0A2N1PSP9_9BACT</name>
<accession>A0A2N1PSP9</accession>
<dbReference type="PIRSF" id="PIRSF005419">
    <property type="entry name" value="FlhA"/>
    <property type="match status" value="1"/>
</dbReference>
<keyword evidence="7" id="KW-0813">Transport</keyword>
<evidence type="ECO:0000256" key="7">
    <source>
        <dbReference type="RuleBase" id="RU364093"/>
    </source>
</evidence>
<sequence length="706" mass="76020">MARGKIPEIPMVGMLKDQLELVITMSVVALVIMMIVPLPSWMLDFLLIVNVGIAIIVLLLSMYTKEVLEFAVFPSMLLVLTLFRLALNVSSTRLILLLGDKFDGKVIRAFGDFVVGGNYLVGIIVFLILVLIQFIVITKGAGRVAEVHARFTLDALPGKQMAIDADLNAGLITSEEAQERRSNIRRETDFFGAMDGASKFVQGDAIAGIVITIINIIGGIVIGVIQQDMSVGQAASTFTILTVGDGLSSQIPALLISTATGILITRSASENSLGSELGDQILTEPKILWMAAGMLTFLAFFSGLPPFPLIALSGILGTMAFFLGQEAREVALQAAGAAQPGGQVPGGAGGGGGAAAEPKKAESMSALLKVEALELEIGYGLIPLFDVHQGGDLLDRITMIRRQIAIDLGLILPPMRIRDNVMQVSSNSYVIKIKGLEASSGEIYVERFLAMDPGNIAEKVTGIETIEPAFGLPAIWIDEGQRLRAESAGYTVVDPPSVLATHLSEVLRKSAHQILGREEVVELIDNIRETHPTLVSEQEKYLTIGLVQKVLERLLKEGVSIRNMPTVLETLIDASAVTKNPDELTEYVRQALGGHICRRHVSGQGFIPVITLDPSVEEVIAGSLQNTDQGVYCTLDPTTAQKIFRSLRNVMENVEKKGFQAVVLCSPVIRIHFKNLTERVAPALAVISYNEVTPDVELQTVGMVSI</sequence>
<evidence type="ECO:0000256" key="1">
    <source>
        <dbReference type="ARBA" id="ARBA00004651"/>
    </source>
</evidence>
<organism evidence="8 9">
    <name type="scientific">Candidatus Wallbacteria bacterium HGW-Wallbacteria-1</name>
    <dbReference type="NCBI Taxonomy" id="2013854"/>
    <lineage>
        <taxon>Bacteria</taxon>
        <taxon>Candidatus Walliibacteriota</taxon>
    </lineage>
</organism>
<comment type="subcellular location">
    <subcellularLocation>
        <location evidence="1 7">Cell membrane</location>
        <topology evidence="1 7">Multi-pass membrane protein</topology>
    </subcellularLocation>
</comment>
<comment type="caution">
    <text evidence="7">Lacks conserved residue(s) required for the propagation of feature annotation.</text>
</comment>
<evidence type="ECO:0000256" key="2">
    <source>
        <dbReference type="ARBA" id="ARBA00008835"/>
    </source>
</evidence>
<dbReference type="Proteomes" id="UP000233256">
    <property type="component" value="Unassembled WGS sequence"/>
</dbReference>
<dbReference type="GO" id="GO:0044780">
    <property type="term" value="P:bacterial-type flagellum assembly"/>
    <property type="evidence" value="ECO:0007669"/>
    <property type="project" value="InterPro"/>
</dbReference>
<evidence type="ECO:0000313" key="9">
    <source>
        <dbReference type="Proteomes" id="UP000233256"/>
    </source>
</evidence>
<feature type="transmembrane region" description="Helical" evidence="7">
    <location>
        <begin position="119"/>
        <end position="137"/>
    </location>
</feature>
<dbReference type="Gene3D" id="3.40.50.12790">
    <property type="entry name" value="FHIPEP family, domain 4"/>
    <property type="match status" value="1"/>
</dbReference>
<keyword evidence="7" id="KW-1005">Bacterial flagellum biogenesis</keyword>
<dbReference type="Pfam" id="PF00771">
    <property type="entry name" value="FHIPEP"/>
    <property type="match status" value="1"/>
</dbReference>
<keyword evidence="7" id="KW-1006">Bacterial flagellum protein export</keyword>
<dbReference type="Gene3D" id="3.40.30.60">
    <property type="entry name" value="FHIPEP family, domain 1"/>
    <property type="match status" value="1"/>
</dbReference>
<evidence type="ECO:0000256" key="4">
    <source>
        <dbReference type="ARBA" id="ARBA00022692"/>
    </source>
</evidence>
<dbReference type="InterPro" id="IPR042193">
    <property type="entry name" value="FHIPEP_3"/>
</dbReference>
<gene>
    <name evidence="7 8" type="primary">flhA</name>
    <name evidence="8" type="ORF">CVV64_06265</name>
</gene>
<evidence type="ECO:0000313" key="8">
    <source>
        <dbReference type="EMBL" id="PKK91369.1"/>
    </source>
</evidence>
<keyword evidence="3 7" id="KW-1003">Cell membrane</keyword>
<keyword evidence="6 7" id="KW-0472">Membrane</keyword>
<keyword evidence="8" id="KW-0969">Cilium</keyword>
<dbReference type="PANTHER" id="PTHR30161">
    <property type="entry name" value="FLAGELLAR EXPORT PROTEIN, MEMBRANE FLHA SUBUNIT-RELATED"/>
    <property type="match status" value="1"/>
</dbReference>
<keyword evidence="5 7" id="KW-1133">Transmembrane helix</keyword>
<dbReference type="InterPro" id="IPR042194">
    <property type="entry name" value="FHIPEP_1"/>
</dbReference>
<reference evidence="8 9" key="1">
    <citation type="journal article" date="2017" name="ISME J.">
        <title>Potential for microbial H2 and metal transformations associated with novel bacteria and archaea in deep terrestrial subsurface sediments.</title>
        <authorList>
            <person name="Hernsdorf A.W."/>
            <person name="Amano Y."/>
            <person name="Miyakawa K."/>
            <person name="Ise K."/>
            <person name="Suzuki Y."/>
            <person name="Anantharaman K."/>
            <person name="Probst A."/>
            <person name="Burstein D."/>
            <person name="Thomas B.C."/>
            <person name="Banfield J.F."/>
        </authorList>
    </citation>
    <scope>NUCLEOTIDE SEQUENCE [LARGE SCALE GENOMIC DNA]</scope>
    <source>
        <strain evidence="8">HGW-Wallbacteria-1</strain>
    </source>
</reference>
<evidence type="ECO:0000256" key="6">
    <source>
        <dbReference type="ARBA" id="ARBA00023136"/>
    </source>
</evidence>
<dbReference type="GO" id="GO:0009306">
    <property type="term" value="P:protein secretion"/>
    <property type="evidence" value="ECO:0007669"/>
    <property type="project" value="InterPro"/>
</dbReference>
<keyword evidence="8" id="KW-0966">Cell projection</keyword>
<feature type="transmembrane region" description="Helical" evidence="7">
    <location>
        <begin position="286"/>
        <end position="301"/>
    </location>
</feature>
<keyword evidence="7" id="KW-0653">Protein transport</keyword>
<dbReference type="InterPro" id="IPR006301">
    <property type="entry name" value="FlhA"/>
</dbReference>
<feature type="transmembrane region" description="Helical" evidence="7">
    <location>
        <begin position="45"/>
        <end position="64"/>
    </location>
</feature>
<dbReference type="AlphaFoldDB" id="A0A2N1PSP9"/>
<proteinExistence type="inferred from homology"/>
<feature type="transmembrane region" description="Helical" evidence="7">
    <location>
        <begin position="205"/>
        <end position="226"/>
    </location>
</feature>
<dbReference type="InterPro" id="IPR042196">
    <property type="entry name" value="FHIPEP_4"/>
</dbReference>
<evidence type="ECO:0000256" key="3">
    <source>
        <dbReference type="ARBA" id="ARBA00022475"/>
    </source>
</evidence>
<feature type="transmembrane region" description="Helical" evidence="7">
    <location>
        <begin position="21"/>
        <end position="39"/>
    </location>
</feature>
<dbReference type="GO" id="GO:0005886">
    <property type="term" value="C:plasma membrane"/>
    <property type="evidence" value="ECO:0007669"/>
    <property type="project" value="UniProtKB-SubCell"/>
</dbReference>
<dbReference type="EMBL" id="PGXC01000003">
    <property type="protein sequence ID" value="PKK91369.1"/>
    <property type="molecule type" value="Genomic_DNA"/>
</dbReference>
<evidence type="ECO:0000256" key="5">
    <source>
        <dbReference type="ARBA" id="ARBA00022989"/>
    </source>
</evidence>
<comment type="caution">
    <text evidence="8">The sequence shown here is derived from an EMBL/GenBank/DDBJ whole genome shotgun (WGS) entry which is preliminary data.</text>
</comment>
<comment type="similarity">
    <text evidence="2 7">Belongs to the FHIPEP (flagella/HR/invasion proteins export pore) family.</text>
</comment>
<keyword evidence="8" id="KW-0282">Flagellum</keyword>
<dbReference type="NCBIfam" id="TIGR01398">
    <property type="entry name" value="FlhA"/>
    <property type="match status" value="1"/>
</dbReference>
<comment type="function">
    <text evidence="7">Required for formation of the rod structure of the flagellar apparatus. Together with FliI and FliH, may constitute the export apparatus of flagellin.</text>
</comment>
<keyword evidence="4 7" id="KW-0812">Transmembrane</keyword>
<dbReference type="PRINTS" id="PR00949">
    <property type="entry name" value="TYPE3IMAPROT"/>
</dbReference>
<protein>
    <recommendedName>
        <fullName evidence="7">Flagellar biosynthesis protein FlhA</fullName>
    </recommendedName>
</protein>
<dbReference type="InterPro" id="IPR001712">
    <property type="entry name" value="T3SS_FHIPEP"/>
</dbReference>